<dbReference type="InterPro" id="IPR036428">
    <property type="entry name" value="PCD_sf"/>
</dbReference>
<dbReference type="InterPro" id="IPR001533">
    <property type="entry name" value="Pterin_deHydtase"/>
</dbReference>
<dbReference type="Pfam" id="PF01329">
    <property type="entry name" value="Pterin_4a"/>
    <property type="match status" value="1"/>
</dbReference>
<organism evidence="5 6">
    <name type="scientific">Pacificibacter marinus</name>
    <dbReference type="NCBI Taxonomy" id="658057"/>
    <lineage>
        <taxon>Bacteria</taxon>
        <taxon>Pseudomonadati</taxon>
        <taxon>Pseudomonadota</taxon>
        <taxon>Alphaproteobacteria</taxon>
        <taxon>Rhodobacterales</taxon>
        <taxon>Roseobacteraceae</taxon>
        <taxon>Pacificibacter</taxon>
    </lineage>
</organism>
<name>A0A1Y5S3I0_9RHOB</name>
<dbReference type="PANTHER" id="PTHR12599">
    <property type="entry name" value="PTERIN-4-ALPHA-CARBINOLAMINE DEHYDRATASE"/>
    <property type="match status" value="1"/>
</dbReference>
<dbReference type="GO" id="GO:0006729">
    <property type="term" value="P:tetrahydrobiopterin biosynthetic process"/>
    <property type="evidence" value="ECO:0007669"/>
    <property type="project" value="InterPro"/>
</dbReference>
<keyword evidence="3 4" id="KW-0456">Lyase</keyword>
<dbReference type="RefSeq" id="WP_085848128.1">
    <property type="nucleotide sequence ID" value="NZ_FNZV01000008.1"/>
</dbReference>
<evidence type="ECO:0000313" key="5">
    <source>
        <dbReference type="EMBL" id="SLN31836.1"/>
    </source>
</evidence>
<evidence type="ECO:0000313" key="6">
    <source>
        <dbReference type="Proteomes" id="UP000193307"/>
    </source>
</evidence>
<dbReference type="PANTHER" id="PTHR12599:SF0">
    <property type="entry name" value="PTERIN-4-ALPHA-CARBINOLAMINE DEHYDRATASE"/>
    <property type="match status" value="1"/>
</dbReference>
<dbReference type="OrthoDB" id="9794987at2"/>
<sequence length="102" mass="11471">MTESHSQSDLLDHKDLLAHMPKGWTLSETKDEMSKTFEFANFASAFGWMTHVALVSEKMNHHPQMLYTYRIVEATLTTHDAGGLTQKDIKLAHTMNEAAGHA</sequence>
<dbReference type="AlphaFoldDB" id="A0A1Y5S3I0"/>
<proteinExistence type="inferred from homology"/>
<dbReference type="GO" id="GO:0008124">
    <property type="term" value="F:4-alpha-hydroxytetrahydrobiopterin dehydratase activity"/>
    <property type="evidence" value="ECO:0007669"/>
    <property type="project" value="UniProtKB-UniRule"/>
</dbReference>
<evidence type="ECO:0000256" key="3">
    <source>
        <dbReference type="ARBA" id="ARBA00023239"/>
    </source>
</evidence>
<comment type="catalytic activity">
    <reaction evidence="1 4">
        <text>(4aS,6R)-4a-hydroxy-L-erythro-5,6,7,8-tetrahydrobiopterin = (6R)-L-erythro-6,7-dihydrobiopterin + H2O</text>
        <dbReference type="Rhea" id="RHEA:11920"/>
        <dbReference type="ChEBI" id="CHEBI:15377"/>
        <dbReference type="ChEBI" id="CHEBI:15642"/>
        <dbReference type="ChEBI" id="CHEBI:43120"/>
        <dbReference type="EC" id="4.2.1.96"/>
    </reaction>
</comment>
<dbReference type="Gene3D" id="3.30.1360.20">
    <property type="entry name" value="Transcriptional coactivator/pterin dehydratase"/>
    <property type="match status" value="1"/>
</dbReference>
<dbReference type="Proteomes" id="UP000193307">
    <property type="component" value="Unassembled WGS sequence"/>
</dbReference>
<gene>
    <name evidence="5" type="primary">phhB</name>
    <name evidence="5" type="ORF">PAM7971_01234</name>
</gene>
<dbReference type="STRING" id="658057.SAMN04488032_10874"/>
<accession>A0A1Y5S3I0</accession>
<dbReference type="SUPFAM" id="SSF55248">
    <property type="entry name" value="PCD-like"/>
    <property type="match status" value="1"/>
</dbReference>
<evidence type="ECO:0000256" key="1">
    <source>
        <dbReference type="ARBA" id="ARBA00001554"/>
    </source>
</evidence>
<reference evidence="5 6" key="1">
    <citation type="submission" date="2017-03" db="EMBL/GenBank/DDBJ databases">
        <authorList>
            <person name="Afonso C.L."/>
            <person name="Miller P.J."/>
            <person name="Scott M.A."/>
            <person name="Spackman E."/>
            <person name="Goraichik I."/>
            <person name="Dimitrov K.M."/>
            <person name="Suarez D.L."/>
            <person name="Swayne D.E."/>
        </authorList>
    </citation>
    <scope>NUCLEOTIDE SEQUENCE [LARGE SCALE GENOMIC DNA]</scope>
    <source>
        <strain evidence="5 6">CECT 7971</strain>
    </source>
</reference>
<protein>
    <recommendedName>
        <fullName evidence="4">Putative pterin-4-alpha-carbinolamine dehydratase</fullName>
        <shortName evidence="4">PHS</shortName>
        <ecNumber evidence="4">4.2.1.96</ecNumber>
    </recommendedName>
    <alternativeName>
        <fullName evidence="4">4-alpha-hydroxy-tetrahydropterin dehydratase</fullName>
    </alternativeName>
    <alternativeName>
        <fullName evidence="4">Pterin carbinolamine dehydratase</fullName>
        <shortName evidence="4">PCD</shortName>
    </alternativeName>
</protein>
<comment type="similarity">
    <text evidence="2 4">Belongs to the pterin-4-alpha-carbinolamine dehydratase family.</text>
</comment>
<dbReference type="EC" id="4.2.1.96" evidence="4"/>
<evidence type="ECO:0000256" key="2">
    <source>
        <dbReference type="ARBA" id="ARBA00006472"/>
    </source>
</evidence>
<evidence type="ECO:0000256" key="4">
    <source>
        <dbReference type="HAMAP-Rule" id="MF_00434"/>
    </source>
</evidence>
<dbReference type="HAMAP" id="MF_00434">
    <property type="entry name" value="Pterin_4_alpha"/>
    <property type="match status" value="1"/>
</dbReference>
<keyword evidence="6" id="KW-1185">Reference proteome</keyword>
<dbReference type="EMBL" id="FWFW01000003">
    <property type="protein sequence ID" value="SLN31836.1"/>
    <property type="molecule type" value="Genomic_DNA"/>
</dbReference>